<sequence length="166" mass="16918">MATSTARLVAGDQQMSASTRSSPPGPVRAAAISPAVNVISPTSPGAGTRAIAGSENVRPSTATENRIRRTLSSSGVTNACRQWRSRRPRSGARGGLRTAVRGGQPTGVGSRRRSAVPVGRAVGAVPRKPRSRRLLVTTNTDENAIAAPAIIGFSRPAAASGSAATL</sequence>
<evidence type="ECO:0000313" key="2">
    <source>
        <dbReference type="EMBL" id="RKT54363.1"/>
    </source>
</evidence>
<keyword evidence="3" id="KW-1185">Reference proteome</keyword>
<organism evidence="2 3">
    <name type="scientific">Saccharothrix australiensis</name>
    <dbReference type="NCBI Taxonomy" id="2072"/>
    <lineage>
        <taxon>Bacteria</taxon>
        <taxon>Bacillati</taxon>
        <taxon>Actinomycetota</taxon>
        <taxon>Actinomycetes</taxon>
        <taxon>Pseudonocardiales</taxon>
        <taxon>Pseudonocardiaceae</taxon>
        <taxon>Saccharothrix</taxon>
    </lineage>
</organism>
<accession>A0A495W0U0</accession>
<evidence type="ECO:0000256" key="1">
    <source>
        <dbReference type="SAM" id="MobiDB-lite"/>
    </source>
</evidence>
<protein>
    <submittedName>
        <fullName evidence="2">Uncharacterized protein</fullName>
    </submittedName>
</protein>
<proteinExistence type="predicted"/>
<comment type="caution">
    <text evidence="2">The sequence shown here is derived from an EMBL/GenBank/DDBJ whole genome shotgun (WGS) entry which is preliminary data.</text>
</comment>
<feature type="region of interest" description="Disordered" evidence="1">
    <location>
        <begin position="41"/>
        <end position="117"/>
    </location>
</feature>
<feature type="compositionally biased region" description="Polar residues" evidence="1">
    <location>
        <begin position="13"/>
        <end position="22"/>
    </location>
</feature>
<dbReference type="AlphaFoldDB" id="A0A495W0U0"/>
<dbReference type="Proteomes" id="UP000282084">
    <property type="component" value="Unassembled WGS sequence"/>
</dbReference>
<evidence type="ECO:0000313" key="3">
    <source>
        <dbReference type="Proteomes" id="UP000282084"/>
    </source>
</evidence>
<feature type="compositionally biased region" description="Polar residues" evidence="1">
    <location>
        <begin position="57"/>
        <end position="80"/>
    </location>
</feature>
<gene>
    <name evidence="2" type="ORF">C8E97_2983</name>
</gene>
<dbReference type="EMBL" id="RBXO01000001">
    <property type="protein sequence ID" value="RKT54363.1"/>
    <property type="molecule type" value="Genomic_DNA"/>
</dbReference>
<feature type="region of interest" description="Disordered" evidence="1">
    <location>
        <begin position="1"/>
        <end position="28"/>
    </location>
</feature>
<reference evidence="2 3" key="1">
    <citation type="submission" date="2018-10" db="EMBL/GenBank/DDBJ databases">
        <title>Sequencing the genomes of 1000 actinobacteria strains.</title>
        <authorList>
            <person name="Klenk H.-P."/>
        </authorList>
    </citation>
    <scope>NUCLEOTIDE SEQUENCE [LARGE SCALE GENOMIC DNA]</scope>
    <source>
        <strain evidence="2 3">DSM 43800</strain>
    </source>
</reference>
<name>A0A495W0U0_9PSEU</name>